<evidence type="ECO:0000256" key="1">
    <source>
        <dbReference type="ARBA" id="ARBA00008455"/>
    </source>
</evidence>
<dbReference type="AlphaFoldDB" id="A2GB18"/>
<dbReference type="InterPro" id="IPR000668">
    <property type="entry name" value="Peptidase_C1A_C"/>
</dbReference>
<accession>A2GB18</accession>
<feature type="domain" description="Peptidase C1A papain C-terminal" evidence="2">
    <location>
        <begin position="1"/>
        <end position="131"/>
    </location>
</feature>
<organism evidence="3 4">
    <name type="scientific">Trichomonas vaginalis (strain ATCC PRA-98 / G3)</name>
    <dbReference type="NCBI Taxonomy" id="412133"/>
    <lineage>
        <taxon>Eukaryota</taxon>
        <taxon>Metamonada</taxon>
        <taxon>Parabasalia</taxon>
        <taxon>Trichomonadida</taxon>
        <taxon>Trichomonadidae</taxon>
        <taxon>Trichomonas</taxon>
    </lineage>
</organism>
<sequence>MTEEEYPYQPEKGTCKFDKTKTHQTFLDLHYALNETDMAHMIAEYGVISFGYDCSLSTFTYYKDGVYDDPSCDLWNLCHYMLIVGYGSENGKNYWLSKNSFGTTWGIDGYCKLVRNKNGQCGIDLLTYTHLID</sequence>
<evidence type="ECO:0000313" key="4">
    <source>
        <dbReference type="Proteomes" id="UP000001542"/>
    </source>
</evidence>
<evidence type="ECO:0000313" key="3">
    <source>
        <dbReference type="EMBL" id="EAX85650.1"/>
    </source>
</evidence>
<dbReference type="InParanoid" id="A2GB18"/>
<dbReference type="InterPro" id="IPR038765">
    <property type="entry name" value="Papain-like_cys_pep_sf"/>
</dbReference>
<dbReference type="Proteomes" id="UP000001542">
    <property type="component" value="Unassembled WGS sequence"/>
</dbReference>
<dbReference type="eggNOG" id="KOG1543">
    <property type="taxonomic scope" value="Eukaryota"/>
</dbReference>
<dbReference type="GO" id="GO:0006508">
    <property type="term" value="P:proteolysis"/>
    <property type="evidence" value="ECO:0007669"/>
    <property type="project" value="InterPro"/>
</dbReference>
<evidence type="ECO:0000259" key="2">
    <source>
        <dbReference type="SMART" id="SM00645"/>
    </source>
</evidence>
<proteinExistence type="inferred from homology"/>
<keyword evidence="4" id="KW-1185">Reference proteome</keyword>
<dbReference type="SMR" id="A2GB18"/>
<dbReference type="STRING" id="5722.A2GB18"/>
<name>A2GB18_TRIV3</name>
<dbReference type="SUPFAM" id="SSF54001">
    <property type="entry name" value="Cysteine proteinases"/>
    <property type="match status" value="1"/>
</dbReference>
<dbReference type="InterPro" id="IPR013128">
    <property type="entry name" value="Peptidase_C1A"/>
</dbReference>
<dbReference type="VEuPathDB" id="TrichDB:TVAG_293170"/>
<dbReference type="Gene3D" id="3.90.70.10">
    <property type="entry name" value="Cysteine proteinases"/>
    <property type="match status" value="1"/>
</dbReference>
<dbReference type="OrthoDB" id="10253408at2759"/>
<dbReference type="SMART" id="SM00645">
    <property type="entry name" value="Pept_C1"/>
    <property type="match status" value="1"/>
</dbReference>
<dbReference type="RefSeq" id="XP_001298580.1">
    <property type="nucleotide sequence ID" value="XM_001298579.1"/>
</dbReference>
<dbReference type="Pfam" id="PF00112">
    <property type="entry name" value="Peptidase_C1"/>
    <property type="match status" value="1"/>
</dbReference>
<protein>
    <submittedName>
        <fullName evidence="3">Clan CA, family C1, cathepsin L-like cysteine peptidase</fullName>
    </submittedName>
</protein>
<dbReference type="GO" id="GO:0008234">
    <property type="term" value="F:cysteine-type peptidase activity"/>
    <property type="evidence" value="ECO:0007669"/>
    <property type="project" value="InterPro"/>
</dbReference>
<comment type="similarity">
    <text evidence="1">Belongs to the peptidase C1 family.</text>
</comment>
<dbReference type="InterPro" id="IPR039417">
    <property type="entry name" value="Peptidase_C1A_papain-like"/>
</dbReference>
<gene>
    <name evidence="3" type="ORF">TVAG_293170</name>
</gene>
<reference evidence="3" key="2">
    <citation type="journal article" date="2007" name="Science">
        <title>Draft genome sequence of the sexually transmitted pathogen Trichomonas vaginalis.</title>
        <authorList>
            <person name="Carlton J.M."/>
            <person name="Hirt R.P."/>
            <person name="Silva J.C."/>
            <person name="Delcher A.L."/>
            <person name="Schatz M."/>
            <person name="Zhao Q."/>
            <person name="Wortman J.R."/>
            <person name="Bidwell S.L."/>
            <person name="Alsmark U.C.M."/>
            <person name="Besteiro S."/>
            <person name="Sicheritz-Ponten T."/>
            <person name="Noel C.J."/>
            <person name="Dacks J.B."/>
            <person name="Foster P.G."/>
            <person name="Simillion C."/>
            <person name="Van de Peer Y."/>
            <person name="Miranda-Saavedra D."/>
            <person name="Barton G.J."/>
            <person name="Westrop G.D."/>
            <person name="Mueller S."/>
            <person name="Dessi D."/>
            <person name="Fiori P.L."/>
            <person name="Ren Q."/>
            <person name="Paulsen I."/>
            <person name="Zhang H."/>
            <person name="Bastida-Corcuera F.D."/>
            <person name="Simoes-Barbosa A."/>
            <person name="Brown M.T."/>
            <person name="Hayes R.D."/>
            <person name="Mukherjee M."/>
            <person name="Okumura C.Y."/>
            <person name="Schneider R."/>
            <person name="Smith A.J."/>
            <person name="Vanacova S."/>
            <person name="Villalvazo M."/>
            <person name="Haas B.J."/>
            <person name="Pertea M."/>
            <person name="Feldblyum T.V."/>
            <person name="Utterback T.R."/>
            <person name="Shu C.L."/>
            <person name="Osoegawa K."/>
            <person name="de Jong P.J."/>
            <person name="Hrdy I."/>
            <person name="Horvathova L."/>
            <person name="Zubacova Z."/>
            <person name="Dolezal P."/>
            <person name="Malik S.B."/>
            <person name="Logsdon J.M. Jr."/>
            <person name="Henze K."/>
            <person name="Gupta A."/>
            <person name="Wang C.C."/>
            <person name="Dunne R.L."/>
            <person name="Upcroft J.A."/>
            <person name="Upcroft P."/>
            <person name="White O."/>
            <person name="Salzberg S.L."/>
            <person name="Tang P."/>
            <person name="Chiu C.-H."/>
            <person name="Lee Y.-S."/>
            <person name="Embley T.M."/>
            <person name="Coombs G.H."/>
            <person name="Mottram J.C."/>
            <person name="Tachezy J."/>
            <person name="Fraser-Liggett C.M."/>
            <person name="Johnson P.J."/>
        </authorList>
    </citation>
    <scope>NUCLEOTIDE SEQUENCE [LARGE SCALE GENOMIC DNA]</scope>
    <source>
        <strain evidence="3">G3</strain>
    </source>
</reference>
<dbReference type="EMBL" id="DS114872">
    <property type="protein sequence ID" value="EAX85650.1"/>
    <property type="molecule type" value="Genomic_DNA"/>
</dbReference>
<dbReference type="CDD" id="cd02248">
    <property type="entry name" value="Peptidase_C1A"/>
    <property type="match status" value="1"/>
</dbReference>
<dbReference type="KEGG" id="tva:4743291"/>
<dbReference type="PANTHER" id="PTHR12411">
    <property type="entry name" value="CYSTEINE PROTEASE FAMILY C1-RELATED"/>
    <property type="match status" value="1"/>
</dbReference>
<dbReference type="VEuPathDB" id="TrichDB:TVAGG3_0132040"/>
<reference evidence="3" key="1">
    <citation type="submission" date="2006-10" db="EMBL/GenBank/DDBJ databases">
        <authorList>
            <person name="Amadeo P."/>
            <person name="Zhao Q."/>
            <person name="Wortman J."/>
            <person name="Fraser-Liggett C."/>
            <person name="Carlton J."/>
        </authorList>
    </citation>
    <scope>NUCLEOTIDE SEQUENCE</scope>
    <source>
        <strain evidence="3">G3</strain>
    </source>
</reference>